<dbReference type="PROSITE" id="PS01359">
    <property type="entry name" value="ZF_PHD_1"/>
    <property type="match status" value="1"/>
</dbReference>
<dbReference type="InterPro" id="IPR057765">
    <property type="entry name" value="MS1-like_ubiquitin"/>
</dbReference>
<dbReference type="EMBL" id="QEFC01002746">
    <property type="protein sequence ID" value="KAE9450850.1"/>
    <property type="molecule type" value="Genomic_DNA"/>
</dbReference>
<dbReference type="PANTHER" id="PTHR46201:SF1">
    <property type="entry name" value="PHD FINGER PROTEIN MALE STERILITY 1"/>
    <property type="match status" value="1"/>
</dbReference>
<dbReference type="InterPro" id="IPR059080">
    <property type="entry name" value="WHD_PTC1"/>
</dbReference>
<dbReference type="InterPro" id="IPR058054">
    <property type="entry name" value="Znf_MS1-like"/>
</dbReference>
<dbReference type="InterPro" id="IPR001965">
    <property type="entry name" value="Znf_PHD"/>
</dbReference>
<evidence type="ECO:0000256" key="4">
    <source>
        <dbReference type="ARBA" id="ARBA00023015"/>
    </source>
</evidence>
<dbReference type="CDD" id="cd15556">
    <property type="entry name" value="PHD_MMD1_like"/>
    <property type="match status" value="1"/>
</dbReference>
<dbReference type="InterPro" id="IPR011011">
    <property type="entry name" value="Znf_FYVE_PHD"/>
</dbReference>
<dbReference type="OrthoDB" id="436852at2759"/>
<dbReference type="PANTHER" id="PTHR46201">
    <property type="entry name" value="PHD FINGER PROTEIN MALE MEIOCYTE DEATH 1-RELATED"/>
    <property type="match status" value="1"/>
</dbReference>
<dbReference type="Proteomes" id="UP000428333">
    <property type="component" value="Linkage Group LG10"/>
</dbReference>
<sequence>MSHLDLSSCKKRRRGERVFKFKTFGEKGHPVDWDGGGVFVENVKALLEFGNIESGLCSGSGGVAGWSFPLEVHRHPPVHVMLFVVEEPLEVLFDRHCKHCQYVGWGNHMICNKKYHFLLPFKDTADPTNGKSNLLELKAHIMHGVFHSNGFGHLLCFNGLEMGSDLPGYRIMEFWDRLCSGLRARKVSLSDDSQKKGMELRLIHGVGYAEPWFGRWGYGFGRGTYGVTLQMYQKAIEALQTMPLCLLAHHLGNSNHEFTSIISRYQTLSSHSLATLGDLFHFMLELKSRLPKERYNSSNGGILVENTCRWSPKRVEMATRVIVEALKRAEFRWVSRQEVRDAARAYIGDTGLLDFVLKSLGNHIVGNYLVRRSLNPVTKVLEYCLEDISNSFLNQEGLSLGDSKTKARYMITRVQLTKDLFYLYKYILREQNPTMTMGIFATIPIASRIILDTKYLIKEYYGDLPSKLEAGITSECTINSTIALRNDSCADGSIKNVMAPYECFRLNSNATIDELKLHVEKRFREIYWGLRSFVAQSVLNVNAKGSDSVFGLVEVGGKVVFEGRNEEGGTTNDDIFEGNETTKLVVDCGCGAKENDGERMVTCDICEVWQHTRCVRIPNDQEIPTIFLCSRCEQDILLFPNSLP</sequence>
<comment type="caution">
    <text evidence="7">The sequence shown here is derived from an EMBL/GenBank/DDBJ whole genome shotgun (WGS) entry which is preliminary data.</text>
</comment>
<feature type="non-terminal residue" evidence="7">
    <location>
        <position position="1"/>
    </location>
</feature>
<keyword evidence="4" id="KW-0805">Transcription regulation</keyword>
<keyword evidence="5" id="KW-0804">Transcription</keyword>
<dbReference type="InterPro" id="IPR013083">
    <property type="entry name" value="Znf_RING/FYVE/PHD"/>
</dbReference>
<accession>A0A6A4KYR0</accession>
<evidence type="ECO:0000256" key="3">
    <source>
        <dbReference type="ARBA" id="ARBA00022833"/>
    </source>
</evidence>
<proteinExistence type="predicted"/>
<dbReference type="SUPFAM" id="SSF57903">
    <property type="entry name" value="FYVE/PHD zinc finger"/>
    <property type="match status" value="1"/>
</dbReference>
<dbReference type="AlphaFoldDB" id="A0A6A4KYR0"/>
<feature type="domain" description="Zinc finger PHD-type" evidence="6">
    <location>
        <begin position="587"/>
        <end position="633"/>
    </location>
</feature>
<dbReference type="GO" id="GO:0008270">
    <property type="term" value="F:zinc ion binding"/>
    <property type="evidence" value="ECO:0007669"/>
    <property type="project" value="UniProtKB-KW"/>
</dbReference>
<evidence type="ECO:0000313" key="8">
    <source>
        <dbReference type="Proteomes" id="UP000428333"/>
    </source>
</evidence>
<keyword evidence="8" id="KW-1185">Reference proteome</keyword>
<dbReference type="Gene3D" id="3.30.40.10">
    <property type="entry name" value="Zinc/RING finger domain, C3HC4 (zinc finger)"/>
    <property type="match status" value="1"/>
</dbReference>
<keyword evidence="1" id="KW-0479">Metal-binding</keyword>
<protein>
    <recommendedName>
        <fullName evidence="6">Zinc finger PHD-type domain-containing protein</fullName>
    </recommendedName>
</protein>
<dbReference type="Pfam" id="PF25874">
    <property type="entry name" value="WHD_plant_repro"/>
    <property type="match status" value="1"/>
</dbReference>
<keyword evidence="3" id="KW-0862">Zinc</keyword>
<evidence type="ECO:0000256" key="5">
    <source>
        <dbReference type="ARBA" id="ARBA00023163"/>
    </source>
</evidence>
<dbReference type="Pfam" id="PF25565">
    <property type="entry name" value="Ubiquitin_At1g33420"/>
    <property type="match status" value="1"/>
</dbReference>
<dbReference type="InterPro" id="IPR019786">
    <property type="entry name" value="Zinc_finger_PHD-type_CS"/>
</dbReference>
<evidence type="ECO:0000256" key="1">
    <source>
        <dbReference type="ARBA" id="ARBA00022723"/>
    </source>
</evidence>
<organism evidence="7 8">
    <name type="scientific">Rhododendron williamsianum</name>
    <dbReference type="NCBI Taxonomy" id="262921"/>
    <lineage>
        <taxon>Eukaryota</taxon>
        <taxon>Viridiplantae</taxon>
        <taxon>Streptophyta</taxon>
        <taxon>Embryophyta</taxon>
        <taxon>Tracheophyta</taxon>
        <taxon>Spermatophyta</taxon>
        <taxon>Magnoliopsida</taxon>
        <taxon>eudicotyledons</taxon>
        <taxon>Gunneridae</taxon>
        <taxon>Pentapetalae</taxon>
        <taxon>asterids</taxon>
        <taxon>Ericales</taxon>
        <taxon>Ericaceae</taxon>
        <taxon>Ericoideae</taxon>
        <taxon>Rhodoreae</taxon>
        <taxon>Rhododendron</taxon>
    </lineage>
</organism>
<evidence type="ECO:0000259" key="6">
    <source>
        <dbReference type="SMART" id="SM00249"/>
    </source>
</evidence>
<dbReference type="SMART" id="SM00249">
    <property type="entry name" value="PHD"/>
    <property type="match status" value="1"/>
</dbReference>
<evidence type="ECO:0000256" key="2">
    <source>
        <dbReference type="ARBA" id="ARBA00022771"/>
    </source>
</evidence>
<dbReference type="Pfam" id="PF00628">
    <property type="entry name" value="PHD"/>
    <property type="match status" value="1"/>
</dbReference>
<evidence type="ECO:0000313" key="7">
    <source>
        <dbReference type="EMBL" id="KAE9450850.1"/>
    </source>
</evidence>
<dbReference type="InterPro" id="IPR019787">
    <property type="entry name" value="Znf_PHD-finger"/>
</dbReference>
<gene>
    <name evidence="7" type="ORF">C3L33_17264</name>
</gene>
<keyword evidence="2" id="KW-0863">Zinc-finger</keyword>
<name>A0A6A4KYR0_9ERIC</name>
<reference evidence="7 8" key="1">
    <citation type="journal article" date="2019" name="Genome Biol. Evol.">
        <title>The Rhododendron genome and chromosomal organization provide insight into shared whole-genome duplications across the heath family (Ericaceae).</title>
        <authorList>
            <person name="Soza V.L."/>
            <person name="Lindsley D."/>
            <person name="Waalkes A."/>
            <person name="Ramage E."/>
            <person name="Patwardhan R.P."/>
            <person name="Burton J.N."/>
            <person name="Adey A."/>
            <person name="Kumar A."/>
            <person name="Qiu R."/>
            <person name="Shendure J."/>
            <person name="Hall B."/>
        </authorList>
    </citation>
    <scope>NUCLEOTIDE SEQUENCE [LARGE SCALE GENOMIC DNA]</scope>
    <source>
        <strain evidence="7">RSF 1966-606</strain>
    </source>
</reference>